<accession>A0A5C6DIV9</accession>
<dbReference type="SUPFAM" id="SSF53649">
    <property type="entry name" value="Alkaline phosphatase-like"/>
    <property type="match status" value="1"/>
</dbReference>
<keyword evidence="4" id="KW-0732">Signal</keyword>
<evidence type="ECO:0000256" key="2">
    <source>
        <dbReference type="ARBA" id="ARBA00008779"/>
    </source>
</evidence>
<dbReference type="PANTHER" id="PTHR42693">
    <property type="entry name" value="ARYLSULFATASE FAMILY MEMBER"/>
    <property type="match status" value="1"/>
</dbReference>
<keyword evidence="9" id="KW-1185">Reference proteome</keyword>
<dbReference type="Pfam" id="PF00884">
    <property type="entry name" value="Sulfatase"/>
    <property type="match status" value="1"/>
</dbReference>
<dbReference type="PROSITE" id="PS00149">
    <property type="entry name" value="SULFATASE_2"/>
    <property type="match status" value="1"/>
</dbReference>
<keyword evidence="6" id="KW-0106">Calcium</keyword>
<comment type="caution">
    <text evidence="8">The sequence shown here is derived from an EMBL/GenBank/DDBJ whole genome shotgun (WGS) entry which is preliminary data.</text>
</comment>
<dbReference type="Proteomes" id="UP000319143">
    <property type="component" value="Unassembled WGS sequence"/>
</dbReference>
<evidence type="ECO:0000313" key="9">
    <source>
        <dbReference type="Proteomes" id="UP000319143"/>
    </source>
</evidence>
<evidence type="ECO:0000256" key="3">
    <source>
        <dbReference type="ARBA" id="ARBA00022723"/>
    </source>
</evidence>
<protein>
    <submittedName>
        <fullName evidence="8">Arylsulfatase</fullName>
        <ecNumber evidence="8">3.1.6.1</ecNumber>
    </submittedName>
</protein>
<dbReference type="PROSITE" id="PS00523">
    <property type="entry name" value="SULFATASE_1"/>
    <property type="match status" value="1"/>
</dbReference>
<dbReference type="Gene3D" id="3.40.720.10">
    <property type="entry name" value="Alkaline Phosphatase, subunit A"/>
    <property type="match status" value="1"/>
</dbReference>
<proteinExistence type="inferred from homology"/>
<sequence length="497" mass="55004">MLHHTSPRHPFPVGHFGARLLLVIALFSCCTVVANAVEFRPPNVVVFLVDDLGYMDIGANNPKSFYETPHVDALADSGMRFTDGYAANPVCSPTRFSLMTGRYPSRVDATNFFSGARSGKFDPAPLNNNMPLDETTLAQVLKSKGYATFFAGKWHLGETEEYYPQNRGFDINIGGYSKGGPYTGNRYFAPFKNPQMAEESPEGDHLPDRLARETAKFIDDNHDKPFFAYLAFYSVHTPLMGRADLVEKYKAKAATIEGAEFGDEEQVFGDKPRQVRTLQKHAVYAAMVEAMDEAVGKVLGQLEASGVADETIVIFTSDNGGLSTSEGSPTSNLPLRGGKGWVYEGGIREPWIIRYPGMTKPGTLSSQPICSIDLLPTIASAAGVKLAQEVDGVDLLPLLKGDALPNRSLFWHYPHYSNQGGFPGGAVREGDFKLVERYEDGRVHLYNLKEDLAERNDLAAQHPERVNEMRERLHGWYQTVDAKFLQRKGDGPEPWQP</sequence>
<dbReference type="EMBL" id="SJPV01000006">
    <property type="protein sequence ID" value="TWU36034.1"/>
    <property type="molecule type" value="Genomic_DNA"/>
</dbReference>
<dbReference type="Gene3D" id="3.30.1120.10">
    <property type="match status" value="1"/>
</dbReference>
<dbReference type="InterPro" id="IPR024607">
    <property type="entry name" value="Sulfatase_CS"/>
</dbReference>
<feature type="domain" description="Sulfatase N-terminal" evidence="7">
    <location>
        <begin position="42"/>
        <end position="384"/>
    </location>
</feature>
<dbReference type="InterPro" id="IPR017850">
    <property type="entry name" value="Alkaline_phosphatase_core_sf"/>
</dbReference>
<reference evidence="8 9" key="1">
    <citation type="submission" date="2019-02" db="EMBL/GenBank/DDBJ databases">
        <title>Deep-cultivation of Planctomycetes and their phenomic and genomic characterization uncovers novel biology.</title>
        <authorList>
            <person name="Wiegand S."/>
            <person name="Jogler M."/>
            <person name="Boedeker C."/>
            <person name="Pinto D."/>
            <person name="Vollmers J."/>
            <person name="Rivas-Marin E."/>
            <person name="Kohn T."/>
            <person name="Peeters S.H."/>
            <person name="Heuer A."/>
            <person name="Rast P."/>
            <person name="Oberbeckmann S."/>
            <person name="Bunk B."/>
            <person name="Jeske O."/>
            <person name="Meyerdierks A."/>
            <person name="Storesund J.E."/>
            <person name="Kallscheuer N."/>
            <person name="Luecker S."/>
            <person name="Lage O.M."/>
            <person name="Pohl T."/>
            <person name="Merkel B.J."/>
            <person name="Hornburger P."/>
            <person name="Mueller R.-W."/>
            <person name="Bruemmer F."/>
            <person name="Labrenz M."/>
            <person name="Spormann A.M."/>
            <person name="Op Den Camp H."/>
            <person name="Overmann J."/>
            <person name="Amann R."/>
            <person name="Jetten M.S.M."/>
            <person name="Mascher T."/>
            <person name="Medema M.H."/>
            <person name="Devos D.P."/>
            <person name="Kaster A.-K."/>
            <person name="Ovreas L."/>
            <person name="Rohde M."/>
            <person name="Galperin M.Y."/>
            <person name="Jogler C."/>
        </authorList>
    </citation>
    <scope>NUCLEOTIDE SEQUENCE [LARGE SCALE GENOMIC DNA]</scope>
    <source>
        <strain evidence="8 9">Poly41</strain>
    </source>
</reference>
<dbReference type="GO" id="GO:0004065">
    <property type="term" value="F:arylsulfatase activity"/>
    <property type="evidence" value="ECO:0007669"/>
    <property type="project" value="UniProtKB-EC"/>
</dbReference>
<comment type="similarity">
    <text evidence="2">Belongs to the sulfatase family.</text>
</comment>
<organism evidence="8 9">
    <name type="scientific">Novipirellula artificiosorum</name>
    <dbReference type="NCBI Taxonomy" id="2528016"/>
    <lineage>
        <taxon>Bacteria</taxon>
        <taxon>Pseudomonadati</taxon>
        <taxon>Planctomycetota</taxon>
        <taxon>Planctomycetia</taxon>
        <taxon>Pirellulales</taxon>
        <taxon>Pirellulaceae</taxon>
        <taxon>Novipirellula</taxon>
    </lineage>
</organism>
<dbReference type="GO" id="GO:0046872">
    <property type="term" value="F:metal ion binding"/>
    <property type="evidence" value="ECO:0007669"/>
    <property type="project" value="UniProtKB-KW"/>
</dbReference>
<dbReference type="OrthoDB" id="9783154at2"/>
<dbReference type="AlphaFoldDB" id="A0A5C6DIV9"/>
<dbReference type="RefSeq" id="WP_146528083.1">
    <property type="nucleotide sequence ID" value="NZ_SJPV01000006.1"/>
</dbReference>
<evidence type="ECO:0000256" key="6">
    <source>
        <dbReference type="ARBA" id="ARBA00022837"/>
    </source>
</evidence>
<gene>
    <name evidence="8" type="primary">atsA_62</name>
    <name evidence="8" type="ORF">Poly41_37870</name>
</gene>
<evidence type="ECO:0000256" key="4">
    <source>
        <dbReference type="ARBA" id="ARBA00022729"/>
    </source>
</evidence>
<evidence type="ECO:0000256" key="5">
    <source>
        <dbReference type="ARBA" id="ARBA00022801"/>
    </source>
</evidence>
<evidence type="ECO:0000313" key="8">
    <source>
        <dbReference type="EMBL" id="TWU36034.1"/>
    </source>
</evidence>
<evidence type="ECO:0000259" key="7">
    <source>
        <dbReference type="Pfam" id="PF00884"/>
    </source>
</evidence>
<dbReference type="InterPro" id="IPR050738">
    <property type="entry name" value="Sulfatase"/>
</dbReference>
<dbReference type="PANTHER" id="PTHR42693:SF42">
    <property type="entry name" value="ARYLSULFATASE G"/>
    <property type="match status" value="1"/>
</dbReference>
<dbReference type="InterPro" id="IPR000917">
    <property type="entry name" value="Sulfatase_N"/>
</dbReference>
<dbReference type="EC" id="3.1.6.1" evidence="8"/>
<comment type="cofactor">
    <cofactor evidence="1">
        <name>Ca(2+)</name>
        <dbReference type="ChEBI" id="CHEBI:29108"/>
    </cofactor>
</comment>
<dbReference type="CDD" id="cd16144">
    <property type="entry name" value="ARS_like"/>
    <property type="match status" value="1"/>
</dbReference>
<evidence type="ECO:0000256" key="1">
    <source>
        <dbReference type="ARBA" id="ARBA00001913"/>
    </source>
</evidence>
<keyword evidence="5 8" id="KW-0378">Hydrolase</keyword>
<name>A0A5C6DIV9_9BACT</name>
<keyword evidence="3" id="KW-0479">Metal-binding</keyword>